<accession>A0A446CU14</accession>
<reference evidence="1 2" key="1">
    <citation type="submission" date="2018-07" db="EMBL/GenBank/DDBJ databases">
        <authorList>
            <person name="Peeters C."/>
        </authorList>
    </citation>
    <scope>NUCLEOTIDE SEQUENCE [LARGE SCALE GENOMIC DNA]</scope>
    <source>
        <strain evidence="1 2">LMG 3411</strain>
    </source>
</reference>
<keyword evidence="2" id="KW-1185">Reference proteome</keyword>
<evidence type="ECO:0008006" key="3">
    <source>
        <dbReference type="Google" id="ProtNLM"/>
    </source>
</evidence>
<dbReference type="EMBL" id="UFQB01000028">
    <property type="protein sequence ID" value="SSW71348.1"/>
    <property type="molecule type" value="Genomic_DNA"/>
</dbReference>
<name>A0A446CU14_9BURK</name>
<gene>
    <name evidence="1" type="ORF">AGI3411_05108</name>
</gene>
<dbReference type="RefSeq" id="WP_208748176.1">
    <property type="nucleotide sequence ID" value="NZ_UFQB01000028.1"/>
</dbReference>
<dbReference type="AlphaFoldDB" id="A0A446CU14"/>
<evidence type="ECO:0000313" key="2">
    <source>
        <dbReference type="Proteomes" id="UP000289184"/>
    </source>
</evidence>
<evidence type="ECO:0000313" key="1">
    <source>
        <dbReference type="EMBL" id="SSW71348.1"/>
    </source>
</evidence>
<protein>
    <recommendedName>
        <fullName evidence="3">GGDEF domain-containing protein</fullName>
    </recommendedName>
</protein>
<proteinExistence type="predicted"/>
<organism evidence="1 2">
    <name type="scientific">Achromobacter agilis</name>
    <dbReference type="NCBI Taxonomy" id="1353888"/>
    <lineage>
        <taxon>Bacteria</taxon>
        <taxon>Pseudomonadati</taxon>
        <taxon>Pseudomonadota</taxon>
        <taxon>Betaproteobacteria</taxon>
        <taxon>Burkholderiales</taxon>
        <taxon>Alcaligenaceae</taxon>
        <taxon>Achromobacter</taxon>
    </lineage>
</organism>
<dbReference type="Proteomes" id="UP000289184">
    <property type="component" value="Unassembled WGS sequence"/>
</dbReference>
<sequence>MLSPDGINRLYTFATIEGTPLILDVAMDVDEVLAPWVRRALLVVAADAAIYQAKRAGRNRVAVAGE</sequence>